<reference evidence="3 4" key="1">
    <citation type="submission" date="2024-02" db="EMBL/GenBank/DDBJ databases">
        <authorList>
            <person name="Vignale AGUSTIN F."/>
            <person name="Sosa J E."/>
            <person name="Modenutti C."/>
        </authorList>
    </citation>
    <scope>NUCLEOTIDE SEQUENCE [LARGE SCALE GENOMIC DNA]</scope>
</reference>
<evidence type="ECO:0000313" key="2">
    <source>
        <dbReference type="EMBL" id="CAK9173614.1"/>
    </source>
</evidence>
<dbReference type="PANTHER" id="PTHR33983:SF19">
    <property type="match status" value="1"/>
</dbReference>
<feature type="region of interest" description="Disordered" evidence="1">
    <location>
        <begin position="29"/>
        <end position="65"/>
    </location>
</feature>
<dbReference type="AlphaFoldDB" id="A0ABC8TZD8"/>
<accession>A0ABC8TZD8</accession>
<name>A0ABC8TZD8_9AQUA</name>
<comment type="caution">
    <text evidence="3">The sequence shown here is derived from an EMBL/GenBank/DDBJ whole genome shotgun (WGS) entry which is preliminary data.</text>
</comment>
<dbReference type="EMBL" id="CAUOFW020006477">
    <property type="protein sequence ID" value="CAK9174872.1"/>
    <property type="molecule type" value="Genomic_DNA"/>
</dbReference>
<evidence type="ECO:0000313" key="4">
    <source>
        <dbReference type="Proteomes" id="UP001642360"/>
    </source>
</evidence>
<proteinExistence type="predicted"/>
<sequence>MGKYMEMLDAGVRFVTRFHSHCPQTAHMYYHPPANHDDNHHDHPHGGVSRSDAAGDLSDKVGGFGSKPGIGVDTRDLILYYVV</sequence>
<dbReference type="PANTHER" id="PTHR33983">
    <property type="entry name" value="OS07G0185900 PROTEIN"/>
    <property type="match status" value="1"/>
</dbReference>
<dbReference type="EMBL" id="CAUOFW020006170">
    <property type="protein sequence ID" value="CAK9173614.1"/>
    <property type="molecule type" value="Genomic_DNA"/>
</dbReference>
<gene>
    <name evidence="2" type="ORF">ILEXP_LOCUS43351</name>
    <name evidence="3" type="ORF">ILEXP_LOCUS44641</name>
</gene>
<protein>
    <submittedName>
        <fullName evidence="3">Uncharacterized protein</fullName>
    </submittedName>
</protein>
<evidence type="ECO:0000313" key="3">
    <source>
        <dbReference type="EMBL" id="CAK9174872.1"/>
    </source>
</evidence>
<dbReference type="Proteomes" id="UP001642360">
    <property type="component" value="Unassembled WGS sequence"/>
</dbReference>
<feature type="compositionally biased region" description="Basic and acidic residues" evidence="1">
    <location>
        <begin position="34"/>
        <end position="45"/>
    </location>
</feature>
<evidence type="ECO:0000256" key="1">
    <source>
        <dbReference type="SAM" id="MobiDB-lite"/>
    </source>
</evidence>
<organism evidence="3 4">
    <name type="scientific">Ilex paraguariensis</name>
    <name type="common">yerba mate</name>
    <dbReference type="NCBI Taxonomy" id="185542"/>
    <lineage>
        <taxon>Eukaryota</taxon>
        <taxon>Viridiplantae</taxon>
        <taxon>Streptophyta</taxon>
        <taxon>Embryophyta</taxon>
        <taxon>Tracheophyta</taxon>
        <taxon>Spermatophyta</taxon>
        <taxon>Magnoliopsida</taxon>
        <taxon>eudicotyledons</taxon>
        <taxon>Gunneridae</taxon>
        <taxon>Pentapetalae</taxon>
        <taxon>asterids</taxon>
        <taxon>campanulids</taxon>
        <taxon>Aquifoliales</taxon>
        <taxon>Aquifoliaceae</taxon>
        <taxon>Ilex</taxon>
    </lineage>
</organism>
<keyword evidence="4" id="KW-1185">Reference proteome</keyword>